<evidence type="ECO:0000313" key="2">
    <source>
        <dbReference type="EMBL" id="NDY58365.1"/>
    </source>
</evidence>
<keyword evidence="3" id="KW-1185">Reference proteome</keyword>
<dbReference type="Proteomes" id="UP000469724">
    <property type="component" value="Unassembled WGS sequence"/>
</dbReference>
<proteinExistence type="predicted"/>
<dbReference type="SUPFAM" id="SSF82649">
    <property type="entry name" value="SufE/NifU"/>
    <property type="match status" value="1"/>
</dbReference>
<dbReference type="Gene3D" id="3.90.1010.10">
    <property type="match status" value="1"/>
</dbReference>
<feature type="region of interest" description="Disordered" evidence="1">
    <location>
        <begin position="1"/>
        <end position="25"/>
    </location>
</feature>
<dbReference type="AlphaFoldDB" id="A0A7K3NRE3"/>
<organism evidence="2 3">
    <name type="scientific">Desulfolutivibrio sulfodismutans</name>
    <dbReference type="NCBI Taxonomy" id="63561"/>
    <lineage>
        <taxon>Bacteria</taxon>
        <taxon>Pseudomonadati</taxon>
        <taxon>Thermodesulfobacteriota</taxon>
        <taxon>Desulfovibrionia</taxon>
        <taxon>Desulfovibrionales</taxon>
        <taxon>Desulfovibrionaceae</taxon>
        <taxon>Desulfolutivibrio</taxon>
    </lineage>
</organism>
<name>A0A7K3NRE3_9BACT</name>
<dbReference type="EMBL" id="JAAGRQ010000096">
    <property type="protein sequence ID" value="NDY58365.1"/>
    <property type="molecule type" value="Genomic_DNA"/>
</dbReference>
<evidence type="ECO:0000313" key="3">
    <source>
        <dbReference type="Proteomes" id="UP000469724"/>
    </source>
</evidence>
<reference evidence="2 3" key="1">
    <citation type="submission" date="2020-02" db="EMBL/GenBank/DDBJ databases">
        <title>Comparative genomics of sulfur disproportionating microorganisms.</title>
        <authorList>
            <person name="Ward L.M."/>
            <person name="Bertran E."/>
            <person name="Johnston D.T."/>
        </authorList>
    </citation>
    <scope>NUCLEOTIDE SEQUENCE [LARGE SCALE GENOMIC DNA]</scope>
    <source>
        <strain evidence="2 3">DSM 3696</strain>
    </source>
</reference>
<comment type="caution">
    <text evidence="2">The sequence shown here is derived from an EMBL/GenBank/DDBJ whole genome shotgun (WGS) entry which is preliminary data.</text>
</comment>
<evidence type="ECO:0000256" key="1">
    <source>
        <dbReference type="SAM" id="MobiDB-lite"/>
    </source>
</evidence>
<accession>A0A7K3NRE3</accession>
<protein>
    <submittedName>
        <fullName evidence="2">Uncharacterized protein</fullName>
    </submittedName>
</protein>
<sequence length="106" mass="10932">MNPAESSSRKDRQDAPATPWLPGHPLWEAAFDPPHLGIPANPTASARVVDHQGGFIEIFVSVAKGRIVDAGFLTSLPGPGMAAASLWCAAVLGASLAEAVKAPPKP</sequence>
<dbReference type="RefSeq" id="WP_163303438.1">
    <property type="nucleotide sequence ID" value="NZ_JAAGRQ010000096.1"/>
</dbReference>
<feature type="non-terminal residue" evidence="2">
    <location>
        <position position="106"/>
    </location>
</feature>
<gene>
    <name evidence="2" type="ORF">G3N56_16650</name>
</gene>